<dbReference type="STRING" id="531814.SAMN04487944_11142"/>
<proteinExistence type="predicted"/>
<protein>
    <submittedName>
        <fullName evidence="1">Uncharacterized protein</fullName>
    </submittedName>
</protein>
<evidence type="ECO:0000313" key="2">
    <source>
        <dbReference type="Proteomes" id="UP000199687"/>
    </source>
</evidence>
<keyword evidence="2" id="KW-1185">Reference proteome</keyword>
<dbReference type="AlphaFoldDB" id="A0A1H9SIG6"/>
<dbReference type="EMBL" id="FOGL01000011">
    <property type="protein sequence ID" value="SER84741.1"/>
    <property type="molecule type" value="Genomic_DNA"/>
</dbReference>
<sequence>MYICYLCNGLEKLEAKCPQCHHNMHDAGKVADYYDDYAAYIDIQDAQLIDGVPKSEEKHQCVHLGVCSACNYMEEIIINEKLAKH</sequence>
<evidence type="ECO:0000313" key="1">
    <source>
        <dbReference type="EMBL" id="SER84741.1"/>
    </source>
</evidence>
<gene>
    <name evidence="1" type="ORF">SAMN04487944_11142</name>
</gene>
<dbReference type="Proteomes" id="UP000199687">
    <property type="component" value="Unassembled WGS sequence"/>
</dbReference>
<name>A0A1H9SIG6_9BACI</name>
<organism evidence="1 2">
    <name type="scientific">Gracilibacillus ureilyticus</name>
    <dbReference type="NCBI Taxonomy" id="531814"/>
    <lineage>
        <taxon>Bacteria</taxon>
        <taxon>Bacillati</taxon>
        <taxon>Bacillota</taxon>
        <taxon>Bacilli</taxon>
        <taxon>Bacillales</taxon>
        <taxon>Bacillaceae</taxon>
        <taxon>Gracilibacillus</taxon>
    </lineage>
</organism>
<dbReference type="RefSeq" id="WP_175480436.1">
    <property type="nucleotide sequence ID" value="NZ_FOGL01000011.1"/>
</dbReference>
<accession>A0A1H9SIG6</accession>
<reference evidence="1 2" key="1">
    <citation type="submission" date="2016-10" db="EMBL/GenBank/DDBJ databases">
        <authorList>
            <person name="de Groot N.N."/>
        </authorList>
    </citation>
    <scope>NUCLEOTIDE SEQUENCE [LARGE SCALE GENOMIC DNA]</scope>
    <source>
        <strain evidence="1 2">CGMCC 1.7727</strain>
    </source>
</reference>